<proteinExistence type="predicted"/>
<accession>A0A7W9GWQ1</accession>
<dbReference type="RefSeq" id="WP_184827720.1">
    <property type="nucleotide sequence ID" value="NZ_JACHMM010000001.1"/>
</dbReference>
<evidence type="ECO:0008006" key="3">
    <source>
        <dbReference type="Google" id="ProtNLM"/>
    </source>
</evidence>
<dbReference type="EMBL" id="JACHMM010000001">
    <property type="protein sequence ID" value="MBB5791168.1"/>
    <property type="molecule type" value="Genomic_DNA"/>
</dbReference>
<keyword evidence="2" id="KW-1185">Reference proteome</keyword>
<dbReference type="Gene3D" id="2.130.10.10">
    <property type="entry name" value="YVTN repeat-like/Quinoprotein amine dehydrogenase"/>
    <property type="match status" value="1"/>
</dbReference>
<evidence type="ECO:0000313" key="2">
    <source>
        <dbReference type="Proteomes" id="UP000542813"/>
    </source>
</evidence>
<dbReference type="SUPFAM" id="SSF69322">
    <property type="entry name" value="Tricorn protease domain 2"/>
    <property type="match status" value="1"/>
</dbReference>
<dbReference type="Proteomes" id="UP000542813">
    <property type="component" value="Unassembled WGS sequence"/>
</dbReference>
<gene>
    <name evidence="1" type="ORF">HD601_005743</name>
</gene>
<evidence type="ECO:0000313" key="1">
    <source>
        <dbReference type="EMBL" id="MBB5791168.1"/>
    </source>
</evidence>
<dbReference type="InterPro" id="IPR015943">
    <property type="entry name" value="WD40/YVTN_repeat-like_dom_sf"/>
</dbReference>
<comment type="caution">
    <text evidence="1">The sequence shown here is derived from an EMBL/GenBank/DDBJ whole genome shotgun (WGS) entry which is preliminary data.</text>
</comment>
<sequence>MTGPDSSGRGDWLTARGAANRGVSAVVGSGTPPAVVGRWATGADVRQVAEFDSGVLVLAGATLQAWSWDGTLLWSDGTSAATRVLHVVGDTALVLSGERVVRRVSLRTGASTWQGVAPDGTNLSGPGSSKVADVGGRVLWFTAPTYATAVTCRELLPGGSVETRWVRDFGGHYDTGFGPVMVVDDVLGSGEPQLLLSTRTGSGYGTSDDDVSSERLVLGREDGRLLQVVLSIDDGSTVTEVAYRPDPGDYPCARPYGLLRVASAPDGERIVVMVSCQVEEYYAVTRVRDGELSRAWGRFVEKDWPHDAQELRPQVSSVVPRHGSNPWLVTGHHDGATWTTVVDDAVTGERLRSLPGHYFWGAAGTLAIVSPATARALTGREPTLAVRLDDLDAVVASHEGQPVVCGADELPADVSFHAERRSLVGLAGGVVTRQPDGTAVWWSPATGSTTPLGVPDVVGAYSGVGGAVVLLDAEGALHRIGADLSLGGVVRPGGRRAQALVVTDGDRPLVLLDGERSSRAVGLDGSEVALPGRVVAAAREPSGAAVVACLMDDGVRCVGLGGGEARAVVPARGRPTHAVLFDEARLLLVAARTGVHTATIGVFRVVDGSPLWTDPDQGPHPNTPAVAQDADGRWLVAYDDHGQLTVRDGLTGEVLAKDDWTAAYTTPMRVESPPGWLRVGGIHGIDAVDEAGAVRWRHGAPLWTYFPGEAALAGAVLGCVTRDGRLDAFSVADGRVLWSAELGAVAQRPPLVAVSLASGEGLSFVAGTADGSLVAFSAGSGERRDWSVSFGVAVETLVVCSFGGPRLLAGTADGVVHAVAF</sequence>
<name>A0A7W9GWQ1_9ACTN</name>
<reference evidence="1 2" key="1">
    <citation type="submission" date="2020-08" db="EMBL/GenBank/DDBJ databases">
        <title>Sequencing the genomes of 1000 actinobacteria strains.</title>
        <authorList>
            <person name="Klenk H.-P."/>
        </authorList>
    </citation>
    <scope>NUCLEOTIDE SEQUENCE [LARGE SCALE GENOMIC DNA]</scope>
    <source>
        <strain evidence="1 2">DSM 102122</strain>
    </source>
</reference>
<organism evidence="1 2">
    <name type="scientific">Jiangella mangrovi</name>
    <dbReference type="NCBI Taxonomy" id="1524084"/>
    <lineage>
        <taxon>Bacteria</taxon>
        <taxon>Bacillati</taxon>
        <taxon>Actinomycetota</taxon>
        <taxon>Actinomycetes</taxon>
        <taxon>Jiangellales</taxon>
        <taxon>Jiangellaceae</taxon>
        <taxon>Jiangella</taxon>
    </lineage>
</organism>
<protein>
    <recommendedName>
        <fullName evidence="3">WD40 repeat domain-containing protein</fullName>
    </recommendedName>
</protein>
<dbReference type="AlphaFoldDB" id="A0A7W9GWQ1"/>